<keyword evidence="5" id="KW-1185">Reference proteome</keyword>
<keyword evidence="1" id="KW-0539">Nucleus</keyword>
<feature type="domain" description="MULE transposase" evidence="2">
    <location>
        <begin position="25"/>
        <end position="69"/>
    </location>
</feature>
<dbReference type="Pfam" id="PF10551">
    <property type="entry name" value="MULE"/>
    <property type="match status" value="1"/>
</dbReference>
<evidence type="ECO:0000313" key="4">
    <source>
        <dbReference type="EnsemblPlants" id="KRG94004"/>
    </source>
</evidence>
<evidence type="ECO:0000256" key="1">
    <source>
        <dbReference type="RuleBase" id="RU367018"/>
    </source>
</evidence>
<evidence type="ECO:0000259" key="2">
    <source>
        <dbReference type="Pfam" id="PF10551"/>
    </source>
</evidence>
<reference evidence="4" key="2">
    <citation type="submission" date="2018-02" db="UniProtKB">
        <authorList>
            <consortium name="EnsemblPlants"/>
        </authorList>
    </citation>
    <scope>IDENTIFICATION</scope>
    <source>
        <strain evidence="4">Williams 82</strain>
    </source>
</reference>
<dbReference type="STRING" id="3847.A0A0R0EV55"/>
<dbReference type="InParanoid" id="A0A0R0EV55"/>
<dbReference type="InterPro" id="IPR018289">
    <property type="entry name" value="MULE_transposase_dom"/>
</dbReference>
<evidence type="ECO:0000313" key="3">
    <source>
        <dbReference type="EMBL" id="KRG94004.1"/>
    </source>
</evidence>
<proteinExistence type="inferred from homology"/>
<dbReference type="AlphaFoldDB" id="A0A0R0EV55"/>
<evidence type="ECO:0000313" key="5">
    <source>
        <dbReference type="Proteomes" id="UP000008827"/>
    </source>
</evidence>
<dbReference type="EnsemblPlants" id="KRG94004">
    <property type="protein sequence ID" value="KRG94004"/>
    <property type="gene ID" value="GLYMA_19G055300"/>
</dbReference>
<keyword evidence="1" id="KW-0479">Metal-binding</keyword>
<reference evidence="3 4" key="1">
    <citation type="journal article" date="2010" name="Nature">
        <title>Genome sequence of the palaeopolyploid soybean.</title>
        <authorList>
            <person name="Schmutz J."/>
            <person name="Cannon S.B."/>
            <person name="Schlueter J."/>
            <person name="Ma J."/>
            <person name="Mitros T."/>
            <person name="Nelson W."/>
            <person name="Hyten D.L."/>
            <person name="Song Q."/>
            <person name="Thelen J.J."/>
            <person name="Cheng J."/>
            <person name="Xu D."/>
            <person name="Hellsten U."/>
            <person name="May G.D."/>
            <person name="Yu Y."/>
            <person name="Sakurai T."/>
            <person name="Umezawa T."/>
            <person name="Bhattacharyya M.K."/>
            <person name="Sandhu D."/>
            <person name="Valliyodan B."/>
            <person name="Lindquist E."/>
            <person name="Peto M."/>
            <person name="Grant D."/>
            <person name="Shu S."/>
            <person name="Goodstein D."/>
            <person name="Barry K."/>
            <person name="Futrell-Griggs M."/>
            <person name="Abernathy B."/>
            <person name="Du J."/>
            <person name="Tian Z."/>
            <person name="Zhu L."/>
            <person name="Gill N."/>
            <person name="Joshi T."/>
            <person name="Libault M."/>
            <person name="Sethuraman A."/>
            <person name="Zhang X.-C."/>
            <person name="Shinozaki K."/>
            <person name="Nguyen H.T."/>
            <person name="Wing R.A."/>
            <person name="Cregan P."/>
            <person name="Specht J."/>
            <person name="Grimwood J."/>
            <person name="Rokhsar D."/>
            <person name="Stacey G."/>
            <person name="Shoemaker R.C."/>
            <person name="Jackson S.A."/>
        </authorList>
    </citation>
    <scope>NUCLEOTIDE SEQUENCE [LARGE SCALE GENOMIC DNA]</scope>
    <source>
        <strain evidence="4">cv. Williams 82</strain>
        <tissue evidence="3">Callus</tissue>
    </source>
</reference>
<dbReference type="PANTHER" id="PTHR31669:SF281">
    <property type="entry name" value="PROTEIN FAR1-RELATED SEQUENCE"/>
    <property type="match status" value="1"/>
</dbReference>
<reference evidence="3" key="3">
    <citation type="submission" date="2018-07" db="EMBL/GenBank/DDBJ databases">
        <title>WGS assembly of Glycine max.</title>
        <authorList>
            <person name="Schmutz J."/>
            <person name="Cannon S."/>
            <person name="Schlueter J."/>
            <person name="Ma J."/>
            <person name="Mitros T."/>
            <person name="Nelson W."/>
            <person name="Hyten D."/>
            <person name="Song Q."/>
            <person name="Thelen J."/>
            <person name="Cheng J."/>
            <person name="Xu D."/>
            <person name="Hellsten U."/>
            <person name="May G."/>
            <person name="Yu Y."/>
            <person name="Sakurai T."/>
            <person name="Umezawa T."/>
            <person name="Bhattacharyya M."/>
            <person name="Sandhu D."/>
            <person name="Valliyodan B."/>
            <person name="Lindquist E."/>
            <person name="Peto M."/>
            <person name="Grant D."/>
            <person name="Shu S."/>
            <person name="Goodstein D."/>
            <person name="Barry K."/>
            <person name="Futrell-Griggs M."/>
            <person name="Abernathy B."/>
            <person name="Du J."/>
            <person name="Tian Z."/>
            <person name="Zhu L."/>
            <person name="Gill N."/>
            <person name="Joshi T."/>
            <person name="Libault M."/>
            <person name="Sethuraman A."/>
            <person name="Zhang X."/>
            <person name="Shinozaki K."/>
            <person name="Nguyen H."/>
            <person name="Wing R."/>
            <person name="Cregan P."/>
            <person name="Specht J."/>
            <person name="Grimwood J."/>
            <person name="Rokhsar D."/>
            <person name="Stacey G."/>
            <person name="Shoemaker R."/>
            <person name="Jackson S."/>
        </authorList>
    </citation>
    <scope>NUCLEOTIDE SEQUENCE</scope>
    <source>
        <tissue evidence="3">Callus</tissue>
    </source>
</reference>
<dbReference type="InterPro" id="IPR031052">
    <property type="entry name" value="FHY3/FAR1"/>
</dbReference>
<dbReference type="Proteomes" id="UP000008827">
    <property type="component" value="Chromosome 19"/>
</dbReference>
<accession>A0A0R0EV55</accession>
<dbReference type="PaxDb" id="3847-GLYMA19G07763.1"/>
<comment type="similarity">
    <text evidence="1">Belongs to the FHY3/FAR1 family.</text>
</comment>
<keyword evidence="1" id="KW-0862">Zinc</keyword>
<dbReference type="Gramene" id="KRG94004">
    <property type="protein sequence ID" value="KRG94004"/>
    <property type="gene ID" value="GLYMA_19G055300"/>
</dbReference>
<dbReference type="GO" id="GO:0006355">
    <property type="term" value="P:regulation of DNA-templated transcription"/>
    <property type="evidence" value="ECO:0007669"/>
    <property type="project" value="UniProtKB-UniRule"/>
</dbReference>
<protein>
    <recommendedName>
        <fullName evidence="1">Protein FAR1-RELATED SEQUENCE</fullName>
    </recommendedName>
</protein>
<sequence>MSVQVQMFVVLTIIKRKLMMKYQTSNIFHNDKLHTKEKILTDLDVITAEAINNILPQTNHQICVWHVYQDSVKQLSHVSVGFVSFVNDLRSCFFDHEEEYYVVNAWNALLDKYDLQQNEWLQQIYGSRD</sequence>
<organism evidence="3">
    <name type="scientific">Glycine max</name>
    <name type="common">Soybean</name>
    <name type="synonym">Glycine hispida</name>
    <dbReference type="NCBI Taxonomy" id="3847"/>
    <lineage>
        <taxon>Eukaryota</taxon>
        <taxon>Viridiplantae</taxon>
        <taxon>Streptophyta</taxon>
        <taxon>Embryophyta</taxon>
        <taxon>Tracheophyta</taxon>
        <taxon>Spermatophyta</taxon>
        <taxon>Magnoliopsida</taxon>
        <taxon>eudicotyledons</taxon>
        <taxon>Gunneridae</taxon>
        <taxon>Pentapetalae</taxon>
        <taxon>rosids</taxon>
        <taxon>fabids</taxon>
        <taxon>Fabales</taxon>
        <taxon>Fabaceae</taxon>
        <taxon>Papilionoideae</taxon>
        <taxon>50 kb inversion clade</taxon>
        <taxon>NPAAA clade</taxon>
        <taxon>indigoferoid/millettioid clade</taxon>
        <taxon>Phaseoleae</taxon>
        <taxon>Glycine</taxon>
        <taxon>Glycine subgen. Soja</taxon>
    </lineage>
</organism>
<gene>
    <name evidence="3" type="ORF">GLYMA_19G055300</name>
</gene>
<keyword evidence="1" id="KW-0863">Zinc-finger</keyword>
<dbReference type="EMBL" id="CM000852">
    <property type="protein sequence ID" value="KRG94004.1"/>
    <property type="molecule type" value="Genomic_DNA"/>
</dbReference>
<name>A0A0R0EV55_SOYBN</name>
<comment type="subcellular location">
    <subcellularLocation>
        <location evidence="1">Nucleus</location>
    </subcellularLocation>
</comment>
<dbReference type="GO" id="GO:0005634">
    <property type="term" value="C:nucleus"/>
    <property type="evidence" value="ECO:0007669"/>
    <property type="project" value="UniProtKB-SubCell"/>
</dbReference>
<comment type="function">
    <text evidence="1">Putative transcription activator involved in regulating light control of development.</text>
</comment>
<dbReference type="GO" id="GO:0008270">
    <property type="term" value="F:zinc ion binding"/>
    <property type="evidence" value="ECO:0007669"/>
    <property type="project" value="UniProtKB-UniRule"/>
</dbReference>
<dbReference type="OrthoDB" id="2402896at2759"/>
<dbReference type="PANTHER" id="PTHR31669">
    <property type="entry name" value="PROTEIN FAR1-RELATED SEQUENCE 10-RELATED"/>
    <property type="match status" value="1"/>
</dbReference>